<dbReference type="GO" id="GO:0016020">
    <property type="term" value="C:membrane"/>
    <property type="evidence" value="ECO:0007669"/>
    <property type="project" value="TreeGrafter"/>
</dbReference>
<proteinExistence type="predicted"/>
<dbReference type="Pfam" id="PF00650">
    <property type="entry name" value="CRAL_TRIO"/>
    <property type="match status" value="1"/>
</dbReference>
<reference evidence="3" key="1">
    <citation type="journal article" date="2023" name="Commun. Biol.">
        <title>Genome analysis of Parmales, the sister group of diatoms, reveals the evolutionary specialization of diatoms from phago-mixotrophs to photoautotrophs.</title>
        <authorList>
            <person name="Ban H."/>
            <person name="Sato S."/>
            <person name="Yoshikawa S."/>
            <person name="Yamada K."/>
            <person name="Nakamura Y."/>
            <person name="Ichinomiya M."/>
            <person name="Sato N."/>
            <person name="Blanc-Mathieu R."/>
            <person name="Endo H."/>
            <person name="Kuwata A."/>
            <person name="Ogata H."/>
        </authorList>
    </citation>
    <scope>NUCLEOTIDE SEQUENCE [LARGE SCALE GENOMIC DNA]</scope>
</reference>
<dbReference type="InterPro" id="IPR001251">
    <property type="entry name" value="CRAL-TRIO_dom"/>
</dbReference>
<gene>
    <name evidence="2" type="ORF">TrCOL_g5072</name>
</gene>
<dbReference type="PANTHER" id="PTHR10174:SF208">
    <property type="entry name" value="CRAL-TRIO DOMAIN-CONTAINING PROTEIN DDB_G0278031"/>
    <property type="match status" value="1"/>
</dbReference>
<accession>A0A9W7LBW6</accession>
<dbReference type="AlphaFoldDB" id="A0A9W7LBW6"/>
<evidence type="ECO:0000259" key="1">
    <source>
        <dbReference type="PROSITE" id="PS50191"/>
    </source>
</evidence>
<dbReference type="EMBL" id="BRYA01001465">
    <property type="protein sequence ID" value="GMI43980.1"/>
    <property type="molecule type" value="Genomic_DNA"/>
</dbReference>
<name>A0A9W7LBW6_9STRA</name>
<dbReference type="SMART" id="SM00516">
    <property type="entry name" value="SEC14"/>
    <property type="match status" value="1"/>
</dbReference>
<keyword evidence="3" id="KW-1185">Reference proteome</keyword>
<dbReference type="OrthoDB" id="75724at2759"/>
<comment type="caution">
    <text evidence="2">The sequence shown here is derived from an EMBL/GenBank/DDBJ whole genome shotgun (WGS) entry which is preliminary data.</text>
</comment>
<dbReference type="CDD" id="cd00170">
    <property type="entry name" value="SEC14"/>
    <property type="match status" value="1"/>
</dbReference>
<dbReference type="Gene3D" id="3.40.525.10">
    <property type="entry name" value="CRAL-TRIO lipid binding domain"/>
    <property type="match status" value="1"/>
</dbReference>
<dbReference type="PANTHER" id="PTHR10174">
    <property type="entry name" value="ALPHA-TOCOPHEROL TRANSFER PROTEIN-RELATED"/>
    <property type="match status" value="1"/>
</dbReference>
<dbReference type="SUPFAM" id="SSF52087">
    <property type="entry name" value="CRAL/TRIO domain"/>
    <property type="match status" value="1"/>
</dbReference>
<dbReference type="Proteomes" id="UP001165065">
    <property type="component" value="Unassembled WGS sequence"/>
</dbReference>
<feature type="domain" description="CRAL-TRIO" evidence="1">
    <location>
        <begin position="83"/>
        <end position="244"/>
    </location>
</feature>
<evidence type="ECO:0000313" key="3">
    <source>
        <dbReference type="Proteomes" id="UP001165065"/>
    </source>
</evidence>
<sequence length="255" mass="28476">MSSCSLNESIDAGLMEAFKIAISEGKRSRLCPPPHLEKGMALPINFLLWAKLDVDKAAKRYEAYWSTRLELFGEADLESQEFASSIEAELRTGAIELPDARANGRQVLLVRMRKMDYTVMTPESVRSLFWFVLHQAYLSEETIQNGVIGMNDMNDLDKGKNIRLATAKYLGSSIGNILPVRIAGIKIVRQPWFFSAVFTVLSPFLPTKLVSRVEFLGGDLEALKETFPASSIPQELGGTLDHDHVAWLDGLLKEQ</sequence>
<organism evidence="2 3">
    <name type="scientific">Triparma columacea</name>
    <dbReference type="NCBI Taxonomy" id="722753"/>
    <lineage>
        <taxon>Eukaryota</taxon>
        <taxon>Sar</taxon>
        <taxon>Stramenopiles</taxon>
        <taxon>Ochrophyta</taxon>
        <taxon>Bolidophyceae</taxon>
        <taxon>Parmales</taxon>
        <taxon>Triparmaceae</taxon>
        <taxon>Triparma</taxon>
    </lineage>
</organism>
<evidence type="ECO:0000313" key="2">
    <source>
        <dbReference type="EMBL" id="GMI43980.1"/>
    </source>
</evidence>
<dbReference type="GO" id="GO:1902936">
    <property type="term" value="F:phosphatidylinositol bisphosphate binding"/>
    <property type="evidence" value="ECO:0007669"/>
    <property type="project" value="TreeGrafter"/>
</dbReference>
<dbReference type="PRINTS" id="PR00180">
    <property type="entry name" value="CRETINALDHBP"/>
</dbReference>
<dbReference type="InterPro" id="IPR036865">
    <property type="entry name" value="CRAL-TRIO_dom_sf"/>
</dbReference>
<protein>
    <recommendedName>
        <fullName evidence="1">CRAL-TRIO domain-containing protein</fullName>
    </recommendedName>
</protein>
<dbReference type="PROSITE" id="PS50191">
    <property type="entry name" value="CRAL_TRIO"/>
    <property type="match status" value="1"/>
</dbReference>